<dbReference type="OrthoDB" id="9810670at2"/>
<feature type="region of interest" description="Disordered" evidence="1">
    <location>
        <begin position="1"/>
        <end position="23"/>
    </location>
</feature>
<gene>
    <name evidence="2" type="ORF">E4U91_36480</name>
</gene>
<organism evidence="2 3">
    <name type="scientific">Streptomyces lasalocidi</name>
    <name type="common">Streptomyces lasaliensis</name>
    <dbReference type="NCBI Taxonomy" id="324833"/>
    <lineage>
        <taxon>Bacteria</taxon>
        <taxon>Bacillati</taxon>
        <taxon>Actinomycetota</taxon>
        <taxon>Actinomycetes</taxon>
        <taxon>Kitasatosporales</taxon>
        <taxon>Streptomycetaceae</taxon>
        <taxon>Streptomyces</taxon>
    </lineage>
</organism>
<evidence type="ECO:0000256" key="1">
    <source>
        <dbReference type="SAM" id="MobiDB-lite"/>
    </source>
</evidence>
<dbReference type="EMBL" id="SZNQ01000003">
    <property type="protein sequence ID" value="TKS96219.1"/>
    <property type="molecule type" value="Genomic_DNA"/>
</dbReference>
<reference evidence="2 3" key="1">
    <citation type="submission" date="2019-04" db="EMBL/GenBank/DDBJ databases">
        <title>Streptomyces lasaliensis sp. nov., an Actinomycete isolated from soil which produces the polyether antibiotic lasalocid.</title>
        <authorList>
            <person name="Erwin G."/>
            <person name="Haber C."/>
        </authorList>
    </citation>
    <scope>NUCLEOTIDE SEQUENCE [LARGE SCALE GENOMIC DNA]</scope>
    <source>
        <strain evidence="2 3">X-537</strain>
    </source>
</reference>
<name>A0A4U5W4V2_STRLS</name>
<evidence type="ECO:0000313" key="3">
    <source>
        <dbReference type="Proteomes" id="UP000305929"/>
    </source>
</evidence>
<dbReference type="RefSeq" id="WP_137311322.1">
    <property type="nucleotide sequence ID" value="NZ_SZNQ01000003.1"/>
</dbReference>
<accession>A0A4U5W4V2</accession>
<proteinExistence type="predicted"/>
<dbReference type="Proteomes" id="UP000305929">
    <property type="component" value="Unassembled WGS sequence"/>
</dbReference>
<protein>
    <submittedName>
        <fullName evidence="2">Uncharacterized protein</fullName>
    </submittedName>
</protein>
<keyword evidence="3" id="KW-1185">Reference proteome</keyword>
<evidence type="ECO:0000313" key="2">
    <source>
        <dbReference type="EMBL" id="TKS96219.1"/>
    </source>
</evidence>
<sequence>MEVGPIAYPQPSGQGPAHSDPASQAWTLDHNVHVFAQTESRPCGLTAEGERWLERRQTGKVMVVCSCGYSSGRIDHTELKATMAGLAAEHAPQGEREAQGCKEPSMPPPPDELRAAGIEAHLQRLVADFERSLSWHGRLA</sequence>
<feature type="region of interest" description="Disordered" evidence="1">
    <location>
        <begin position="88"/>
        <end position="110"/>
    </location>
</feature>
<dbReference type="AlphaFoldDB" id="A0A4U5W4V2"/>
<comment type="caution">
    <text evidence="2">The sequence shown here is derived from an EMBL/GenBank/DDBJ whole genome shotgun (WGS) entry which is preliminary data.</text>
</comment>